<dbReference type="AlphaFoldDB" id="A0A1V8ZXV9"/>
<dbReference type="PANTHER" id="PTHR34580:SF3">
    <property type="entry name" value="PROTEIN PAFB"/>
    <property type="match status" value="1"/>
</dbReference>
<evidence type="ECO:0000256" key="2">
    <source>
        <dbReference type="ARBA" id="ARBA00023125"/>
    </source>
</evidence>
<dbReference type="GO" id="GO:0003700">
    <property type="term" value="F:DNA-binding transcription factor activity"/>
    <property type="evidence" value="ECO:0007669"/>
    <property type="project" value="InterPro"/>
</dbReference>
<evidence type="ECO:0000313" key="6">
    <source>
        <dbReference type="Proteomes" id="UP000192591"/>
    </source>
</evidence>
<dbReference type="Proteomes" id="UP000192591">
    <property type="component" value="Unassembled WGS sequence"/>
</dbReference>
<evidence type="ECO:0000256" key="1">
    <source>
        <dbReference type="ARBA" id="ARBA00023015"/>
    </source>
</evidence>
<accession>A0A1V8ZXV9</accession>
<sequence length="326" mass="35606">MEPTEPRQDTAARLLRLLGLLQSRPEWVGTELAGRLGVTTRTVRRDIDRLRGLDYVIDSTRGAAGGYRLRAGRTLPPLALDDDEAVAVAAGLVTSALGSITGIEDRSMRALVKLERMLPARLRRRLSSVVNATETVPRHATPRVDPSVVATLALCCTEREIATFEYRDRAGRTSGRRTEPHSLVTLEGLWYLVGFDVDRAGWRTYRVDRIGEPSSTRHRFAPRDLPAPDPAEYLVRSLARAPYRYTAVLRIGMSAAAVRAGLFRPLPGHVTEDGPAGCTVRLSAETPELVAQYVASIAALGAELDLDAPEAVRSRVRAVGALLRSV</sequence>
<protein>
    <submittedName>
        <fullName evidence="5">DNA-binding transcriptional regulator</fullName>
    </submittedName>
</protein>
<dbReference type="InterPro" id="IPR026881">
    <property type="entry name" value="WYL_dom"/>
</dbReference>
<keyword evidence="3" id="KW-0804">Transcription</keyword>
<dbReference type="Pfam" id="PF08279">
    <property type="entry name" value="HTH_11"/>
    <property type="match status" value="1"/>
</dbReference>
<dbReference type="InterPro" id="IPR018356">
    <property type="entry name" value="Tscrpt_reg_HTH_DeoR_CS"/>
</dbReference>
<dbReference type="Gene3D" id="1.10.10.10">
    <property type="entry name" value="Winged helix-like DNA-binding domain superfamily/Winged helix DNA-binding domain"/>
    <property type="match status" value="1"/>
</dbReference>
<proteinExistence type="predicted"/>
<keyword evidence="6" id="KW-1185">Reference proteome</keyword>
<dbReference type="Pfam" id="PF13280">
    <property type="entry name" value="WYL"/>
    <property type="match status" value="1"/>
</dbReference>
<dbReference type="SUPFAM" id="SSF46785">
    <property type="entry name" value="Winged helix' DNA-binding domain"/>
    <property type="match status" value="1"/>
</dbReference>
<dbReference type="InterPro" id="IPR036390">
    <property type="entry name" value="WH_DNA-bd_sf"/>
</dbReference>
<name>A0A1V8ZXV9_SACPI</name>
<dbReference type="STRING" id="1962155.B1813_22225"/>
<reference evidence="5 6" key="1">
    <citation type="submission" date="2017-02" db="EMBL/GenBank/DDBJ databases">
        <title>Draft genome of Saccharomonospora sp. 154.</title>
        <authorList>
            <person name="Alonso-Carmona G.S."/>
            <person name="De La Haba R."/>
            <person name="Vera-Gargallo B."/>
            <person name="Sandoval-Trujillo A.H."/>
            <person name="Ramirez-Duran N."/>
            <person name="Ventosa A."/>
        </authorList>
    </citation>
    <scope>NUCLEOTIDE SEQUENCE [LARGE SCALE GENOMIC DNA]</scope>
    <source>
        <strain evidence="5 6">LRS4.154</strain>
    </source>
</reference>
<dbReference type="InterPro" id="IPR001034">
    <property type="entry name" value="DeoR_HTH"/>
</dbReference>
<comment type="caution">
    <text evidence="5">The sequence shown here is derived from an EMBL/GenBank/DDBJ whole genome shotgun (WGS) entry which is preliminary data.</text>
</comment>
<evidence type="ECO:0000313" key="5">
    <source>
        <dbReference type="EMBL" id="OQO89631.1"/>
    </source>
</evidence>
<dbReference type="InterPro" id="IPR051534">
    <property type="entry name" value="CBASS_pafABC_assoc_protein"/>
</dbReference>
<dbReference type="PROSITE" id="PS52050">
    <property type="entry name" value="WYL"/>
    <property type="match status" value="1"/>
</dbReference>
<evidence type="ECO:0000259" key="4">
    <source>
        <dbReference type="PROSITE" id="PS51000"/>
    </source>
</evidence>
<evidence type="ECO:0000256" key="3">
    <source>
        <dbReference type="ARBA" id="ARBA00023163"/>
    </source>
</evidence>
<dbReference type="PANTHER" id="PTHR34580">
    <property type="match status" value="1"/>
</dbReference>
<dbReference type="GO" id="GO:0003677">
    <property type="term" value="F:DNA binding"/>
    <property type="evidence" value="ECO:0007669"/>
    <property type="project" value="UniProtKB-KW"/>
</dbReference>
<dbReference type="InterPro" id="IPR013196">
    <property type="entry name" value="HTH_11"/>
</dbReference>
<organism evidence="5 6">
    <name type="scientific">Saccharomonospora piscinae</name>
    <dbReference type="NCBI Taxonomy" id="687388"/>
    <lineage>
        <taxon>Bacteria</taxon>
        <taxon>Bacillati</taxon>
        <taxon>Actinomycetota</taxon>
        <taxon>Actinomycetes</taxon>
        <taxon>Pseudonocardiales</taxon>
        <taxon>Pseudonocardiaceae</taxon>
        <taxon>Saccharomonospora</taxon>
    </lineage>
</organism>
<dbReference type="RefSeq" id="WP_252365327.1">
    <property type="nucleotide sequence ID" value="NZ_MWIH01000009.1"/>
</dbReference>
<dbReference type="EMBL" id="MWIH01000009">
    <property type="protein sequence ID" value="OQO89631.1"/>
    <property type="molecule type" value="Genomic_DNA"/>
</dbReference>
<dbReference type="InterPro" id="IPR036388">
    <property type="entry name" value="WH-like_DNA-bd_sf"/>
</dbReference>
<gene>
    <name evidence="5" type="ORF">B1813_22225</name>
</gene>
<keyword evidence="2 5" id="KW-0238">DNA-binding</keyword>
<keyword evidence="1" id="KW-0805">Transcription regulation</keyword>
<feature type="domain" description="HTH deoR-type" evidence="4">
    <location>
        <begin position="10"/>
        <end position="65"/>
    </location>
</feature>
<dbReference type="PROSITE" id="PS00894">
    <property type="entry name" value="HTH_DEOR_1"/>
    <property type="match status" value="1"/>
</dbReference>
<dbReference type="PROSITE" id="PS51000">
    <property type="entry name" value="HTH_DEOR_2"/>
    <property type="match status" value="1"/>
</dbReference>